<organism evidence="7 8">
    <name type="scientific">Beauveria asiatica</name>
    <dbReference type="NCBI Taxonomy" id="1069075"/>
    <lineage>
        <taxon>Eukaryota</taxon>
        <taxon>Fungi</taxon>
        <taxon>Dikarya</taxon>
        <taxon>Ascomycota</taxon>
        <taxon>Pezizomycotina</taxon>
        <taxon>Sordariomycetes</taxon>
        <taxon>Hypocreomycetidae</taxon>
        <taxon>Hypocreales</taxon>
        <taxon>Cordycipitaceae</taxon>
        <taxon>Beauveria</taxon>
    </lineage>
</organism>
<dbReference type="GO" id="GO:0005730">
    <property type="term" value="C:nucleolus"/>
    <property type="evidence" value="ECO:0007669"/>
    <property type="project" value="UniProtKB-SubCell"/>
</dbReference>
<feature type="region of interest" description="Disordered" evidence="6">
    <location>
        <begin position="1"/>
        <end position="30"/>
    </location>
</feature>
<evidence type="ECO:0000256" key="3">
    <source>
        <dbReference type="ARBA" id="ARBA00022478"/>
    </source>
</evidence>
<evidence type="ECO:0000256" key="4">
    <source>
        <dbReference type="ARBA" id="ARBA00023163"/>
    </source>
</evidence>
<comment type="similarity">
    <text evidence="2">Belongs to the eukaryotic RPA49/POLR1E RNA polymerase subunit family.</text>
</comment>
<evidence type="ECO:0000313" key="8">
    <source>
        <dbReference type="Proteomes" id="UP001397290"/>
    </source>
</evidence>
<keyword evidence="5" id="KW-0539">Nucleus</keyword>
<dbReference type="Pfam" id="PF06870">
    <property type="entry name" value="RNA_pol_I_A49"/>
    <property type="match status" value="1"/>
</dbReference>
<evidence type="ECO:0000313" key="7">
    <source>
        <dbReference type="EMBL" id="KAK8145087.1"/>
    </source>
</evidence>
<evidence type="ECO:0000256" key="2">
    <source>
        <dbReference type="ARBA" id="ARBA00009430"/>
    </source>
</evidence>
<dbReference type="GO" id="GO:0003677">
    <property type="term" value="F:DNA binding"/>
    <property type="evidence" value="ECO:0007669"/>
    <property type="project" value="InterPro"/>
</dbReference>
<gene>
    <name evidence="7" type="primary">RPA49</name>
    <name evidence="7" type="ORF">G3M48_004941</name>
</gene>
<proteinExistence type="inferred from homology"/>
<dbReference type="EMBL" id="JAAHCF010000322">
    <property type="protein sequence ID" value="KAK8145087.1"/>
    <property type="molecule type" value="Genomic_DNA"/>
</dbReference>
<comment type="subcellular location">
    <subcellularLocation>
        <location evidence="1">Nucleus</location>
        <location evidence="1">Nucleolus</location>
    </subcellularLocation>
</comment>
<reference evidence="7 8" key="1">
    <citation type="submission" date="2020-02" db="EMBL/GenBank/DDBJ databases">
        <title>Comparative genomics of the hypocrealean fungal genus Beauvera.</title>
        <authorList>
            <person name="Showalter D.N."/>
            <person name="Bushley K.E."/>
            <person name="Rehner S.A."/>
        </authorList>
    </citation>
    <scope>NUCLEOTIDE SEQUENCE [LARGE SCALE GENOMIC DNA]</scope>
    <source>
        <strain evidence="7 8">ARSEF4384</strain>
    </source>
</reference>
<sequence>MPVGQIQKKKSRDHRQLNPAQHQARPDNQLTMVETYGKKRKRVADSAATSKKKVTIAGPPATASVSKLVIPKFCPPVIAMTPGFELGNDLVFHPYKSKSEARAKSKQPKTAVEKKLMLHSTSHHSINYTVREEDSQPGSKPLLNHFLGIYDPKTGKMEVVQAKKMVMRNTVRAKQASADAMEEKGAKQSMLDLKTDLGQTFGTKKAKKAINERVLNAISPEKKSGDQPAEIDDASRAMLQSVGKVAAGMATREQLQAVVDDAKPLPPVNLDAEAVQDVYDPKAVIGADILDMVPIREWQEKVRHKEGVQTVSRFVASRVNAIASNAEGEERLRVLRYFSFVVAFYLNTKPGRQKGTRSIPSREKLREALAPAPEAVVENIRRKFSEAGEMRKFHIDLLMTHLCVFACITDNFEVDTQDLRHDMRTDDKTMNQYFREIGARVKPVTKKADGHVTSIARLILPLDFPKQRYMAPRKK</sequence>
<dbReference type="Proteomes" id="UP001397290">
    <property type="component" value="Unassembled WGS sequence"/>
</dbReference>
<keyword evidence="8" id="KW-1185">Reference proteome</keyword>
<evidence type="ECO:0000256" key="6">
    <source>
        <dbReference type="SAM" id="MobiDB-lite"/>
    </source>
</evidence>
<comment type="caution">
    <text evidence="7">The sequence shown here is derived from an EMBL/GenBank/DDBJ whole genome shotgun (WGS) entry which is preliminary data.</text>
</comment>
<protein>
    <submittedName>
        <fullName evidence="7">DNA-directed RNA polymerase I subunit rpa49</fullName>
    </submittedName>
</protein>
<dbReference type="AlphaFoldDB" id="A0AAW0RS74"/>
<feature type="compositionally biased region" description="Polar residues" evidence="6">
    <location>
        <begin position="18"/>
        <end position="30"/>
    </location>
</feature>
<dbReference type="PANTHER" id="PTHR14440">
    <property type="entry name" value="DNA-DIRECTED RNA POLYMERASE I SUBUNIT RPA49"/>
    <property type="match status" value="1"/>
</dbReference>
<evidence type="ECO:0000256" key="1">
    <source>
        <dbReference type="ARBA" id="ARBA00004604"/>
    </source>
</evidence>
<dbReference type="GO" id="GO:0000428">
    <property type="term" value="C:DNA-directed RNA polymerase complex"/>
    <property type="evidence" value="ECO:0007669"/>
    <property type="project" value="UniProtKB-KW"/>
</dbReference>
<evidence type="ECO:0000256" key="5">
    <source>
        <dbReference type="ARBA" id="ARBA00023242"/>
    </source>
</evidence>
<keyword evidence="4" id="KW-0804">Transcription</keyword>
<accession>A0AAW0RS74</accession>
<name>A0AAW0RS74_9HYPO</name>
<dbReference type="GO" id="GO:0006351">
    <property type="term" value="P:DNA-templated transcription"/>
    <property type="evidence" value="ECO:0007669"/>
    <property type="project" value="InterPro"/>
</dbReference>
<keyword evidence="3 7" id="KW-0240">DNA-directed RNA polymerase</keyword>
<dbReference type="InterPro" id="IPR009668">
    <property type="entry name" value="RNA_pol-assoc_fac_A49-like"/>
</dbReference>